<sequence>MPTNQQQDLPRRPWRDSPVLVKILTSVLVMVVVTGVITAVALVSMRELRADADEMYRSNVTPLQQLTEIQRAFQGDRARVIQYGIADAETRASLLDELVERKVDLDAQIEAYRPNAVSQSDVDALVAALDAYYAAAEGELFPLADAGDTAGFAAYFDGTVRPLTTGVMDAMQVETASQGEEAAVLAEETDTLAARALLATILVAVLGALAATALSYVVARGIALRIRAVSRSLTALGDGDLTVRAEVGGRDELGQMAAALTSAQENLRGIIAEVAGTSEAVAAATEQLSAAGAQFSASSDETAAQSGVVASAAEQVSQNVQTVAAGAEEMGASIREIAQNSNEAAKVANKATERAAATNETVQKLGTSSQEIGDVIKVITSIAEQTNLLALNATIEAARAGEAGKGFAVVASEVKELAQETAKATEDIARRVEAIQGDTVGAVEAIGEIADIIGRINDYQLTIASAVEEQTATTNEMSRGVQEAATGSSEIAGNITGIAAGARESARSMEQLNVAVGELAHVSEQLDAQVSRFRL</sequence>
<evidence type="ECO:0000256" key="4">
    <source>
        <dbReference type="ARBA" id="ARBA00029447"/>
    </source>
</evidence>
<evidence type="ECO:0000256" key="5">
    <source>
        <dbReference type="PROSITE-ProRule" id="PRU00284"/>
    </source>
</evidence>
<dbReference type="InterPro" id="IPR003660">
    <property type="entry name" value="HAMP_dom"/>
</dbReference>
<dbReference type="GO" id="GO:0007165">
    <property type="term" value="P:signal transduction"/>
    <property type="evidence" value="ECO:0007669"/>
    <property type="project" value="UniProtKB-KW"/>
</dbReference>
<evidence type="ECO:0000259" key="8">
    <source>
        <dbReference type="PROSITE" id="PS50885"/>
    </source>
</evidence>
<dbReference type="InterPro" id="IPR004090">
    <property type="entry name" value="Chemotax_Me-accpt_rcpt"/>
</dbReference>
<evidence type="ECO:0000259" key="7">
    <source>
        <dbReference type="PROSITE" id="PS50111"/>
    </source>
</evidence>
<dbReference type="SMART" id="SM00304">
    <property type="entry name" value="HAMP"/>
    <property type="match status" value="1"/>
</dbReference>
<feature type="domain" description="HAMP" evidence="8">
    <location>
        <begin position="220"/>
        <end position="272"/>
    </location>
</feature>
<name>A0AAV5P4F8_CELCE</name>
<keyword evidence="6" id="KW-0472">Membrane</keyword>
<dbReference type="PROSITE" id="PS50885">
    <property type="entry name" value="HAMP"/>
    <property type="match status" value="1"/>
</dbReference>
<dbReference type="Proteomes" id="UP001165168">
    <property type="component" value="Unassembled WGS sequence"/>
</dbReference>
<comment type="similarity">
    <text evidence="4">Belongs to the methyl-accepting chemotaxis (MCP) protein family.</text>
</comment>
<dbReference type="InterPro" id="IPR024478">
    <property type="entry name" value="HlyB_4HB_MCP"/>
</dbReference>
<reference evidence="9" key="2">
    <citation type="submission" date="2023-03" db="EMBL/GenBank/DDBJ databases">
        <title>Cellulosimicrobium cellulans NBRC 103059.</title>
        <authorList>
            <person name="Ichikawa N."/>
            <person name="Sato H."/>
            <person name="Tonouchi N."/>
        </authorList>
    </citation>
    <scope>NUCLEOTIDE SEQUENCE</scope>
    <source>
        <strain evidence="9">NBRC 103059</strain>
    </source>
</reference>
<dbReference type="GO" id="GO:0004888">
    <property type="term" value="F:transmembrane signaling receptor activity"/>
    <property type="evidence" value="ECO:0007669"/>
    <property type="project" value="InterPro"/>
</dbReference>
<keyword evidence="11" id="KW-1185">Reference proteome</keyword>
<evidence type="ECO:0000313" key="11">
    <source>
        <dbReference type="Proteomes" id="UP000319068"/>
    </source>
</evidence>
<feature type="transmembrane region" description="Helical" evidence="6">
    <location>
        <begin position="196"/>
        <end position="219"/>
    </location>
</feature>
<reference evidence="10 11" key="1">
    <citation type="submission" date="2019-07" db="EMBL/GenBank/DDBJ databases">
        <title>Complete Genome Sequence and Methylome Analysis of Arthrobacter luteus NEB113.</title>
        <authorList>
            <person name="Fomenkov A."/>
            <person name="Anton B.P."/>
            <person name="Vincze T."/>
            <person name="Roberts R.J."/>
        </authorList>
    </citation>
    <scope>NUCLEOTIDE SEQUENCE [LARGE SCALE GENOMIC DNA]</scope>
    <source>
        <strain evidence="10 11">NEB113</strain>
    </source>
</reference>
<dbReference type="GO" id="GO:0006935">
    <property type="term" value="P:chemotaxis"/>
    <property type="evidence" value="ECO:0007669"/>
    <property type="project" value="InterPro"/>
</dbReference>
<dbReference type="PRINTS" id="PR00260">
    <property type="entry name" value="CHEMTRNSDUCR"/>
</dbReference>
<dbReference type="Pfam" id="PF00672">
    <property type="entry name" value="HAMP"/>
    <property type="match status" value="1"/>
</dbReference>
<proteinExistence type="inferred from homology"/>
<evidence type="ECO:0000313" key="9">
    <source>
        <dbReference type="EMBL" id="GLY56121.1"/>
    </source>
</evidence>
<gene>
    <name evidence="9" type="ORF">Ccel01_07230</name>
    <name evidence="10" type="ORF">FOG94_06405</name>
</gene>
<dbReference type="Gene3D" id="1.10.287.950">
    <property type="entry name" value="Methyl-accepting chemotaxis protein"/>
    <property type="match status" value="1"/>
</dbReference>
<organism evidence="9 12">
    <name type="scientific">Cellulosimicrobium cellulans</name>
    <name type="common">Arthrobacter luteus</name>
    <dbReference type="NCBI Taxonomy" id="1710"/>
    <lineage>
        <taxon>Bacteria</taxon>
        <taxon>Bacillati</taxon>
        <taxon>Actinomycetota</taxon>
        <taxon>Actinomycetes</taxon>
        <taxon>Micrococcales</taxon>
        <taxon>Promicromonosporaceae</taxon>
        <taxon>Cellulosimicrobium</taxon>
    </lineage>
</organism>
<dbReference type="SUPFAM" id="SSF58104">
    <property type="entry name" value="Methyl-accepting chemotaxis protein (MCP) signaling domain"/>
    <property type="match status" value="1"/>
</dbReference>
<dbReference type="EMBL" id="CP041694">
    <property type="protein sequence ID" value="QDP74835.1"/>
    <property type="molecule type" value="Genomic_DNA"/>
</dbReference>
<dbReference type="Pfam" id="PF00015">
    <property type="entry name" value="MCPsignal"/>
    <property type="match status" value="1"/>
</dbReference>
<dbReference type="Proteomes" id="UP000319068">
    <property type="component" value="Chromosome"/>
</dbReference>
<dbReference type="PANTHER" id="PTHR32089:SF112">
    <property type="entry name" value="LYSOZYME-LIKE PROTEIN-RELATED"/>
    <property type="match status" value="1"/>
</dbReference>
<evidence type="ECO:0000313" key="12">
    <source>
        <dbReference type="Proteomes" id="UP001165168"/>
    </source>
</evidence>
<dbReference type="RefSeq" id="WP_143910957.1">
    <property type="nucleotide sequence ID" value="NZ_BSTG01000001.1"/>
</dbReference>
<dbReference type="CDD" id="cd06225">
    <property type="entry name" value="HAMP"/>
    <property type="match status" value="1"/>
</dbReference>
<evidence type="ECO:0000256" key="6">
    <source>
        <dbReference type="SAM" id="Phobius"/>
    </source>
</evidence>
<evidence type="ECO:0000256" key="1">
    <source>
        <dbReference type="ARBA" id="ARBA00022692"/>
    </source>
</evidence>
<dbReference type="PANTHER" id="PTHR32089">
    <property type="entry name" value="METHYL-ACCEPTING CHEMOTAXIS PROTEIN MCPB"/>
    <property type="match status" value="1"/>
</dbReference>
<keyword evidence="3 5" id="KW-0807">Transducer</keyword>
<dbReference type="EMBL" id="BSTG01000001">
    <property type="protein sequence ID" value="GLY56121.1"/>
    <property type="molecule type" value="Genomic_DNA"/>
</dbReference>
<protein>
    <submittedName>
        <fullName evidence="10">Methyl-accepting chemotaxis protein</fullName>
    </submittedName>
</protein>
<dbReference type="AlphaFoldDB" id="A0AAV5P4F8"/>
<dbReference type="SMART" id="SM00283">
    <property type="entry name" value="MA"/>
    <property type="match status" value="1"/>
</dbReference>
<dbReference type="PROSITE" id="PS50111">
    <property type="entry name" value="CHEMOTAXIS_TRANSDUC_2"/>
    <property type="match status" value="1"/>
</dbReference>
<feature type="domain" description="Methyl-accepting transducer" evidence="7">
    <location>
        <begin position="277"/>
        <end position="513"/>
    </location>
</feature>
<dbReference type="GO" id="GO:0016020">
    <property type="term" value="C:membrane"/>
    <property type="evidence" value="ECO:0007669"/>
    <property type="project" value="InterPro"/>
</dbReference>
<feature type="transmembrane region" description="Helical" evidence="6">
    <location>
        <begin position="20"/>
        <end position="43"/>
    </location>
</feature>
<dbReference type="Pfam" id="PF12729">
    <property type="entry name" value="4HB_MCP_1"/>
    <property type="match status" value="1"/>
</dbReference>
<evidence type="ECO:0000256" key="2">
    <source>
        <dbReference type="ARBA" id="ARBA00022989"/>
    </source>
</evidence>
<accession>A0AAV5P4F8</accession>
<keyword evidence="2 6" id="KW-1133">Transmembrane helix</keyword>
<evidence type="ECO:0000256" key="3">
    <source>
        <dbReference type="ARBA" id="ARBA00023224"/>
    </source>
</evidence>
<evidence type="ECO:0000313" key="10">
    <source>
        <dbReference type="EMBL" id="QDP74835.1"/>
    </source>
</evidence>
<keyword evidence="1 6" id="KW-0812">Transmembrane</keyword>
<dbReference type="InterPro" id="IPR004089">
    <property type="entry name" value="MCPsignal_dom"/>
</dbReference>